<evidence type="ECO:0000313" key="1">
    <source>
        <dbReference type="EMBL" id="MBP2328914.1"/>
    </source>
</evidence>
<evidence type="ECO:0000313" key="2">
    <source>
        <dbReference type="Proteomes" id="UP001519332"/>
    </source>
</evidence>
<protein>
    <submittedName>
        <fullName evidence="1">Uncharacterized protein</fullName>
    </submittedName>
</protein>
<dbReference type="EMBL" id="JAGINW010000001">
    <property type="protein sequence ID" value="MBP2328914.1"/>
    <property type="molecule type" value="Genomic_DNA"/>
</dbReference>
<organism evidence="1 2">
    <name type="scientific">Kibdelosporangium banguiense</name>
    <dbReference type="NCBI Taxonomy" id="1365924"/>
    <lineage>
        <taxon>Bacteria</taxon>
        <taxon>Bacillati</taxon>
        <taxon>Actinomycetota</taxon>
        <taxon>Actinomycetes</taxon>
        <taxon>Pseudonocardiales</taxon>
        <taxon>Pseudonocardiaceae</taxon>
        <taxon>Kibdelosporangium</taxon>
    </lineage>
</organism>
<comment type="caution">
    <text evidence="1">The sequence shown here is derived from an EMBL/GenBank/DDBJ whole genome shotgun (WGS) entry which is preliminary data.</text>
</comment>
<accession>A0ABS4TY50</accession>
<dbReference type="RefSeq" id="WP_209645809.1">
    <property type="nucleotide sequence ID" value="NZ_JAGINW010000001.1"/>
</dbReference>
<dbReference type="Proteomes" id="UP001519332">
    <property type="component" value="Unassembled WGS sequence"/>
</dbReference>
<proteinExistence type="predicted"/>
<gene>
    <name evidence="1" type="ORF">JOF56_009299</name>
</gene>
<reference evidence="1 2" key="1">
    <citation type="submission" date="2021-03" db="EMBL/GenBank/DDBJ databases">
        <title>Sequencing the genomes of 1000 actinobacteria strains.</title>
        <authorList>
            <person name="Klenk H.-P."/>
        </authorList>
    </citation>
    <scope>NUCLEOTIDE SEQUENCE [LARGE SCALE GENOMIC DNA]</scope>
    <source>
        <strain evidence="1 2">DSM 46670</strain>
    </source>
</reference>
<sequence length="129" mass="14499">MALDTPHIIGRLFDEIAAEYFDFTITVEDRETAGRWLQLRGNSINLPYPHSGKPQEVLSDLGFTDIFGSVDWYVDDWAAGSFVTIDWGSLGQPTDHAAERDVLAAIVTRLLEKYLGLPADSERWVISEQ</sequence>
<name>A0ABS4TY50_9PSEU</name>
<keyword evidence="2" id="KW-1185">Reference proteome</keyword>